<evidence type="ECO:0008006" key="2">
    <source>
        <dbReference type="Google" id="ProtNLM"/>
    </source>
</evidence>
<organism evidence="1">
    <name type="scientific">Malacosoma sp. alphabaculovirus</name>
    <dbReference type="NCBI Taxonomy" id="1881632"/>
    <lineage>
        <taxon>Viruses</taxon>
        <taxon>Viruses incertae sedis</taxon>
        <taxon>Naldaviricetes</taxon>
        <taxon>Lefavirales</taxon>
        <taxon>Baculoviridae</taxon>
        <taxon>Alphabaculovirus</taxon>
    </lineage>
</organism>
<sequence>MESALYKLLTLQSIPYISKKHVNDELRHKVLRQLSLDFYRHVYDITARQLRQFCIMKGGAAIAAHLDDIDAKISDLDLEIYVDDANFDPLHSIQFKRLENALKGYASKYYAHVNGALSTVEFASLLPDDDVENHTDSDDGAITIFKSYVNEALQVPDGGRNMKFELNKDEPFNTTVSMVDNEYYLVRYSFSVDMKCADGSCSLILYKSDSMKKYLQRFRLNLYFLDLSIKRRPPCGVASHFVMKRFLNSSIFVENIQYVIADQIECILFNVFYKQHDRVLFRMNRLTRLLNYYNTNYYTKSQLQYYKTIKYHDKTVYSVSDLKTFMYRSTPKLGFLLAVYLYHNERFTIDIGDVTHQINFPYHKLNDKYLDTSFNAFVNVIRKLLKI</sequence>
<reference evidence="1" key="1">
    <citation type="submission" date="2016-02" db="EMBL/GenBank/DDBJ databases">
        <authorList>
            <person name="Wen L."/>
            <person name="He K."/>
            <person name="Yang H."/>
        </authorList>
    </citation>
    <scope>NUCLEOTIDE SEQUENCE</scope>
    <source>
        <strain evidence="1">164</strain>
    </source>
</reference>
<gene>
    <name evidence="1" type="primary">masp9.2</name>
</gene>
<accession>A0A1B1V5N9</accession>
<proteinExistence type="predicted"/>
<dbReference type="EMBL" id="KU696415">
    <property type="protein sequence ID" value="ANW12317.1"/>
    <property type="molecule type" value="Genomic_DNA"/>
</dbReference>
<name>A0A1B1V5N9_9ABAC</name>
<protein>
    <recommendedName>
        <fullName evidence="2">Ac18</fullName>
    </recommendedName>
</protein>
<dbReference type="InterPro" id="IPR010785">
    <property type="entry name" value="AcMNPV_AC18"/>
</dbReference>
<evidence type="ECO:0000313" key="1">
    <source>
        <dbReference type="EMBL" id="ANW12317.1"/>
    </source>
</evidence>
<dbReference type="Pfam" id="PF07134">
    <property type="entry name" value="AcMNPV_Orf18"/>
    <property type="match status" value="1"/>
</dbReference>